<evidence type="ECO:0000313" key="3">
    <source>
        <dbReference type="Proteomes" id="UP000016504"/>
    </source>
</evidence>
<name>U1UJR0_9PSED</name>
<reference evidence="2 3" key="1">
    <citation type="submission" date="2013-08" db="EMBL/GenBank/DDBJ databases">
        <title>Biodegradation of aromatic compounds in biofilm forming Pseudomonas isolated from sewage sludge.</title>
        <authorList>
            <person name="Qureshi A."/>
            <person name="Ghosh S."/>
            <person name="Khardenavis A.A."/>
            <person name="Kapley A."/>
            <person name="Purohit H.J."/>
        </authorList>
    </citation>
    <scope>NUCLEOTIDE SEQUENCE [LARGE SCALE GENOMIC DNA]</scope>
    <source>
        <strain evidence="2 3">EGD-AQ6</strain>
    </source>
</reference>
<organism evidence="2 3">
    <name type="scientific">Pseudomonas simiae</name>
    <dbReference type="NCBI Taxonomy" id="321846"/>
    <lineage>
        <taxon>Bacteria</taxon>
        <taxon>Pseudomonadati</taxon>
        <taxon>Pseudomonadota</taxon>
        <taxon>Gammaproteobacteria</taxon>
        <taxon>Pseudomonadales</taxon>
        <taxon>Pseudomonadaceae</taxon>
        <taxon>Pseudomonas</taxon>
    </lineage>
</organism>
<sequence>MESKLLGIIYDKYIHRFGHGVRNLGEFPIYITSAEVYVGDMPELQEQEGNVIRHRFIDIMQELEASGYVVYDQKTSFFLTDAGYKRASMSLKDKALDFFNKNQGLAVPISIVSLIISIIALGAGK</sequence>
<evidence type="ECO:0000256" key="1">
    <source>
        <dbReference type="SAM" id="Phobius"/>
    </source>
</evidence>
<proteinExistence type="predicted"/>
<dbReference type="AlphaFoldDB" id="U1UJR0"/>
<keyword evidence="1" id="KW-0812">Transmembrane</keyword>
<keyword evidence="1" id="KW-0472">Membrane</keyword>
<keyword evidence="1" id="KW-1133">Transmembrane helix</keyword>
<accession>U1UJR0</accession>
<protein>
    <submittedName>
        <fullName evidence="2">Uncharacterized protein</fullName>
    </submittedName>
</protein>
<evidence type="ECO:0000313" key="2">
    <source>
        <dbReference type="EMBL" id="ERH56543.1"/>
    </source>
</evidence>
<dbReference type="PATRIC" id="fig|1390371.3.peg.3638"/>
<comment type="caution">
    <text evidence="2">The sequence shown here is derived from an EMBL/GenBank/DDBJ whole genome shotgun (WGS) entry which is preliminary data.</text>
</comment>
<feature type="transmembrane region" description="Helical" evidence="1">
    <location>
        <begin position="104"/>
        <end position="123"/>
    </location>
</feature>
<dbReference type="Proteomes" id="UP000016504">
    <property type="component" value="Unassembled WGS sequence"/>
</dbReference>
<gene>
    <name evidence="2" type="ORF">O204_05630</name>
</gene>
<dbReference type="EMBL" id="AVQG01000023">
    <property type="protein sequence ID" value="ERH56543.1"/>
    <property type="molecule type" value="Genomic_DNA"/>
</dbReference>